<dbReference type="InterPro" id="IPR006224">
    <property type="entry name" value="PsdUridine_synth_RluA-like_CS"/>
</dbReference>
<gene>
    <name evidence="5" type="primary">rluD_35</name>
    <name evidence="5" type="ORF">SDC9_101651</name>
</gene>
<dbReference type="NCBIfam" id="TIGR00005">
    <property type="entry name" value="rluA_subfam"/>
    <property type="match status" value="1"/>
</dbReference>
<dbReference type="InterPro" id="IPR020103">
    <property type="entry name" value="PsdUridine_synth_cat_dom_sf"/>
</dbReference>
<organism evidence="5">
    <name type="scientific">bioreactor metagenome</name>
    <dbReference type="NCBI Taxonomy" id="1076179"/>
    <lineage>
        <taxon>unclassified sequences</taxon>
        <taxon>metagenomes</taxon>
        <taxon>ecological metagenomes</taxon>
    </lineage>
</organism>
<dbReference type="InterPro" id="IPR002942">
    <property type="entry name" value="S4_RNA-bd"/>
</dbReference>
<name>A0A645AQ31_9ZZZZ</name>
<comment type="caution">
    <text evidence="5">The sequence shown here is derived from an EMBL/GenBank/DDBJ whole genome shotgun (WGS) entry which is preliminary data.</text>
</comment>
<keyword evidence="3 5" id="KW-0413">Isomerase</keyword>
<reference evidence="5" key="1">
    <citation type="submission" date="2019-08" db="EMBL/GenBank/DDBJ databases">
        <authorList>
            <person name="Kucharzyk K."/>
            <person name="Murdoch R.W."/>
            <person name="Higgins S."/>
            <person name="Loffler F."/>
        </authorList>
    </citation>
    <scope>NUCLEOTIDE SEQUENCE</scope>
</reference>
<protein>
    <submittedName>
        <fullName evidence="5">Ribosomal large subunit pseudouridine synthase D</fullName>
        <ecNumber evidence="5">5.4.99.23</ecNumber>
    </submittedName>
</protein>
<dbReference type="FunFam" id="3.30.2350.10:FF:000006">
    <property type="entry name" value="Pseudouridine synthase"/>
    <property type="match status" value="1"/>
</dbReference>
<dbReference type="InterPro" id="IPR050188">
    <property type="entry name" value="RluA_PseudoU_synthase"/>
</dbReference>
<dbReference type="EC" id="5.4.99.23" evidence="5"/>
<evidence type="ECO:0000256" key="3">
    <source>
        <dbReference type="ARBA" id="ARBA00023235"/>
    </source>
</evidence>
<dbReference type="InterPro" id="IPR036986">
    <property type="entry name" value="S4_RNA-bd_sf"/>
</dbReference>
<accession>A0A645AQ31</accession>
<dbReference type="Gene3D" id="3.10.290.10">
    <property type="entry name" value="RNA-binding S4 domain"/>
    <property type="match status" value="1"/>
</dbReference>
<dbReference type="SUPFAM" id="SSF55120">
    <property type="entry name" value="Pseudouridine synthase"/>
    <property type="match status" value="1"/>
</dbReference>
<evidence type="ECO:0000313" key="5">
    <source>
        <dbReference type="EMBL" id="MPM54868.1"/>
    </source>
</evidence>
<dbReference type="PROSITE" id="PS50889">
    <property type="entry name" value="S4"/>
    <property type="match status" value="1"/>
</dbReference>
<dbReference type="GO" id="GO:0003723">
    <property type="term" value="F:RNA binding"/>
    <property type="evidence" value="ECO:0007669"/>
    <property type="project" value="UniProtKB-KW"/>
</dbReference>
<dbReference type="AlphaFoldDB" id="A0A645AQ31"/>
<dbReference type="CDD" id="cd02869">
    <property type="entry name" value="PseudoU_synth_RluA_like"/>
    <property type="match status" value="1"/>
</dbReference>
<dbReference type="SMART" id="SM00363">
    <property type="entry name" value="S4"/>
    <property type="match status" value="1"/>
</dbReference>
<dbReference type="PROSITE" id="PS01129">
    <property type="entry name" value="PSI_RLU"/>
    <property type="match status" value="1"/>
</dbReference>
<evidence type="ECO:0000259" key="4">
    <source>
        <dbReference type="SMART" id="SM00363"/>
    </source>
</evidence>
<evidence type="ECO:0000256" key="2">
    <source>
        <dbReference type="ARBA" id="ARBA00022884"/>
    </source>
</evidence>
<feature type="domain" description="RNA-binding S4" evidence="4">
    <location>
        <begin position="14"/>
        <end position="73"/>
    </location>
</feature>
<dbReference type="InterPro" id="IPR006225">
    <property type="entry name" value="PsdUridine_synth_RluC/D"/>
</dbReference>
<sequence>MEHLYIAANEHEGLRLDALIPILCPSITRNAAQKMILDGMITVDGKTAVKKLSVKPGQEIRILENDPVLTDIKPQNIGLEIQYEDRDLLVVNKPKGMVVHPAAGNYEGTLVNALLHHCGSELSGINGVIRPGILHRIDKDTSGLLLVAKNNQAHVKLAAQIKNHSFTRIYEAVVYGRIKEKNGKIDAPIGRHPSDRKKMCVTGNHSRNAVTFYEVIEQLNGYCYIQCRLETGRTHQIRVHMSYIGHPVVGDPVYGPKKDKTGIKGQLLFAKTIGFIHPQTTEYMEFSAQTPQEMRTFVEKNK</sequence>
<evidence type="ECO:0000256" key="1">
    <source>
        <dbReference type="ARBA" id="ARBA00010876"/>
    </source>
</evidence>
<dbReference type="Gene3D" id="3.30.2350.10">
    <property type="entry name" value="Pseudouridine synthase"/>
    <property type="match status" value="1"/>
</dbReference>
<dbReference type="PANTHER" id="PTHR21600:SF44">
    <property type="entry name" value="RIBOSOMAL LARGE SUBUNIT PSEUDOURIDINE SYNTHASE D"/>
    <property type="match status" value="1"/>
</dbReference>
<dbReference type="Pfam" id="PF00849">
    <property type="entry name" value="PseudoU_synth_2"/>
    <property type="match status" value="1"/>
</dbReference>
<dbReference type="EMBL" id="VSSQ01015002">
    <property type="protein sequence ID" value="MPM54868.1"/>
    <property type="molecule type" value="Genomic_DNA"/>
</dbReference>
<dbReference type="GO" id="GO:0160140">
    <property type="term" value="F:23S rRNA pseudouridine(1911/1915/1917) synthase activity"/>
    <property type="evidence" value="ECO:0007669"/>
    <property type="project" value="UniProtKB-EC"/>
</dbReference>
<dbReference type="InterPro" id="IPR006145">
    <property type="entry name" value="PsdUridine_synth_RsuA/RluA"/>
</dbReference>
<dbReference type="GO" id="GO:0000455">
    <property type="term" value="P:enzyme-directed rRNA pseudouridine synthesis"/>
    <property type="evidence" value="ECO:0007669"/>
    <property type="project" value="TreeGrafter"/>
</dbReference>
<dbReference type="PANTHER" id="PTHR21600">
    <property type="entry name" value="MITOCHONDRIAL RNA PSEUDOURIDINE SYNTHASE"/>
    <property type="match status" value="1"/>
</dbReference>
<proteinExistence type="inferred from homology"/>
<dbReference type="CDD" id="cd00165">
    <property type="entry name" value="S4"/>
    <property type="match status" value="1"/>
</dbReference>
<dbReference type="SUPFAM" id="SSF55174">
    <property type="entry name" value="Alpha-L RNA-binding motif"/>
    <property type="match status" value="1"/>
</dbReference>
<comment type="similarity">
    <text evidence="1">Belongs to the pseudouridine synthase RluA family.</text>
</comment>
<keyword evidence="2" id="KW-0694">RNA-binding</keyword>